<dbReference type="Pfam" id="PF12730">
    <property type="entry name" value="ABC2_membrane_4"/>
    <property type="match status" value="1"/>
</dbReference>
<name>A0A3R9NJB7_9BACT</name>
<gene>
    <name evidence="2" type="ORF">EI290_00110</name>
</gene>
<feature type="transmembrane region" description="Helical" evidence="1">
    <location>
        <begin position="212"/>
        <end position="232"/>
    </location>
</feature>
<proteinExistence type="predicted"/>
<evidence type="ECO:0008006" key="4">
    <source>
        <dbReference type="Google" id="ProtNLM"/>
    </source>
</evidence>
<evidence type="ECO:0000313" key="2">
    <source>
        <dbReference type="EMBL" id="RSK37106.1"/>
    </source>
</evidence>
<reference evidence="2 3" key="1">
    <citation type="submission" date="2018-12" db="EMBL/GenBank/DDBJ databases">
        <authorList>
            <person name="Feng G."/>
            <person name="Zhu H."/>
        </authorList>
    </citation>
    <scope>NUCLEOTIDE SEQUENCE [LARGE SCALE GENOMIC DNA]</scope>
    <source>
        <strain evidence="2 3">9PBR-2</strain>
    </source>
</reference>
<feature type="transmembrane region" description="Helical" evidence="1">
    <location>
        <begin position="136"/>
        <end position="164"/>
    </location>
</feature>
<accession>A0A3R9NJB7</accession>
<dbReference type="AlphaFoldDB" id="A0A3R9NJB7"/>
<evidence type="ECO:0000256" key="1">
    <source>
        <dbReference type="SAM" id="Phobius"/>
    </source>
</evidence>
<dbReference type="Proteomes" id="UP000280066">
    <property type="component" value="Unassembled WGS sequence"/>
</dbReference>
<feature type="transmembrane region" description="Helical" evidence="1">
    <location>
        <begin position="268"/>
        <end position="286"/>
    </location>
</feature>
<comment type="caution">
    <text evidence="2">The sequence shown here is derived from an EMBL/GenBank/DDBJ whole genome shotgun (WGS) entry which is preliminary data.</text>
</comment>
<keyword evidence="1" id="KW-0812">Transmembrane</keyword>
<keyword evidence="1" id="KW-0472">Membrane</keyword>
<dbReference type="CDD" id="cd21809">
    <property type="entry name" value="ABC-2_lan_permease-like"/>
    <property type="match status" value="1"/>
</dbReference>
<evidence type="ECO:0000313" key="3">
    <source>
        <dbReference type="Proteomes" id="UP000280066"/>
    </source>
</evidence>
<protein>
    <recommendedName>
        <fullName evidence="4">ABC transporter permease</fullName>
    </recommendedName>
</protein>
<keyword evidence="1" id="KW-1133">Transmembrane helix</keyword>
<feature type="transmembrane region" description="Helical" evidence="1">
    <location>
        <begin position="92"/>
        <end position="115"/>
    </location>
</feature>
<dbReference type="EMBL" id="RWIS01000001">
    <property type="protein sequence ID" value="RSK37106.1"/>
    <property type="molecule type" value="Genomic_DNA"/>
</dbReference>
<sequence>MTTTSYPLSPMEATLLPAPTDFTLLPAAPAPLTQLRRSLAADTLKLKRTAALRLTLLSGAFPVLITFLIFFFKGDIIMKTGGSPWPRFISTSWQTAGTLLLPLFVVLLTSLVVHIETKATAWKHLYAQPVGRGAVFVSKLLLILALNAVALLLFAALVLGAGLLLSVLRPKLGFVLATIPFETVVWMLLRTYVATLGLLAVQYVVSLFWRSFVVPVGVGMGAVVATIALLSWEHADKIPYAAPLGTAMAMKMEKATLTVAHELAKHEWYSLGWFAGVLVLGYVLLLRRNVS</sequence>
<feature type="transmembrane region" description="Helical" evidence="1">
    <location>
        <begin position="54"/>
        <end position="72"/>
    </location>
</feature>
<dbReference type="OrthoDB" id="5946463at2"/>
<keyword evidence="3" id="KW-1185">Reference proteome</keyword>
<organism evidence="2 3">
    <name type="scientific">Hymenobacter metallilatus</name>
    <dbReference type="NCBI Taxonomy" id="2493666"/>
    <lineage>
        <taxon>Bacteria</taxon>
        <taxon>Pseudomonadati</taxon>
        <taxon>Bacteroidota</taxon>
        <taxon>Cytophagia</taxon>
        <taxon>Cytophagales</taxon>
        <taxon>Hymenobacteraceae</taxon>
        <taxon>Hymenobacter</taxon>
    </lineage>
</organism>